<keyword evidence="2" id="KW-0964">Secreted</keyword>
<keyword evidence="3" id="KW-0645">Protease</keyword>
<organism evidence="12 13">
    <name type="scientific">Ignelater luminosus</name>
    <name type="common">Cucubano</name>
    <name type="synonym">Pyrophorus luminosus</name>
    <dbReference type="NCBI Taxonomy" id="2038154"/>
    <lineage>
        <taxon>Eukaryota</taxon>
        <taxon>Metazoa</taxon>
        <taxon>Ecdysozoa</taxon>
        <taxon>Arthropoda</taxon>
        <taxon>Hexapoda</taxon>
        <taxon>Insecta</taxon>
        <taxon>Pterygota</taxon>
        <taxon>Neoptera</taxon>
        <taxon>Endopterygota</taxon>
        <taxon>Coleoptera</taxon>
        <taxon>Polyphaga</taxon>
        <taxon>Elateriformia</taxon>
        <taxon>Elateroidea</taxon>
        <taxon>Elateridae</taxon>
        <taxon>Agrypninae</taxon>
        <taxon>Pyrophorini</taxon>
        <taxon>Ignelater</taxon>
    </lineage>
</organism>
<dbReference type="OrthoDB" id="238681at2759"/>
<dbReference type="InterPro" id="IPR009003">
    <property type="entry name" value="Peptidase_S1_PA"/>
</dbReference>
<evidence type="ECO:0000256" key="10">
    <source>
        <dbReference type="SAM" id="SignalP"/>
    </source>
</evidence>
<evidence type="ECO:0000256" key="5">
    <source>
        <dbReference type="ARBA" id="ARBA00022801"/>
    </source>
</evidence>
<sequence>MKTFSCVIIISVVYVNSVISQGPPTNPCPELFKYFQDSNGVVFGRVEFRNDYSGNYRLTVNMSVATLLSNDQNIDLRLKTPLDELGRGRDVIYDIYFPVQIVLPKPTWIEFNNQVYCRGPPEQVLPGVGVTNMWATTYQGVLIRFGPNTPVFAITPFSDTPTRRPVTVTTRTPRTTRTALTTTTWPRTRPPIRITTPTTTTSTIPPTPIPSADQCGGSSVTLQNRIVYGDSIEEGEFPWMAALMYHLQDSNYKYRCTGSLVTNRHVITAGHCVHFMNSPLIPIENLLIVLGKINIKNWANEAVIRDVQNYTVHPNYKQQKGDGDIAIVILKKTVVFETRIQPLCLWQGNDDLHAIVNHKGTVAGWGRDETGENVVFEAKKIDIPIADQVTCLRSDDGFREITSNRTFCAGKLDGSGPCSGDSGAGFVMKINGRWTLRGVVSTALRNTGTCDLTKYTVFADAAKFGDWIRDNLT</sequence>
<keyword evidence="13" id="KW-1185">Reference proteome</keyword>
<evidence type="ECO:0000256" key="1">
    <source>
        <dbReference type="ARBA" id="ARBA00004613"/>
    </source>
</evidence>
<feature type="chain" id="PRO_5035460355" description="Peptidase S1 domain-containing protein" evidence="10">
    <location>
        <begin position="21"/>
        <end position="473"/>
    </location>
</feature>
<gene>
    <name evidence="12" type="ORF">ILUMI_05193</name>
</gene>
<comment type="caution">
    <text evidence="12">The sequence shown here is derived from an EMBL/GenBank/DDBJ whole genome shotgun (WGS) entry which is preliminary data.</text>
</comment>
<dbReference type="EMBL" id="VTPC01001913">
    <property type="protein sequence ID" value="KAF2900994.1"/>
    <property type="molecule type" value="Genomic_DNA"/>
</dbReference>
<dbReference type="Proteomes" id="UP000801492">
    <property type="component" value="Unassembled WGS sequence"/>
</dbReference>
<dbReference type="GO" id="GO:0005576">
    <property type="term" value="C:extracellular region"/>
    <property type="evidence" value="ECO:0007669"/>
    <property type="project" value="UniProtKB-SubCell"/>
</dbReference>
<evidence type="ECO:0000256" key="4">
    <source>
        <dbReference type="ARBA" id="ARBA00022729"/>
    </source>
</evidence>
<evidence type="ECO:0000256" key="7">
    <source>
        <dbReference type="ARBA" id="ARBA00023145"/>
    </source>
</evidence>
<dbReference type="PROSITE" id="PS00134">
    <property type="entry name" value="TRYPSIN_HIS"/>
    <property type="match status" value="1"/>
</dbReference>
<dbReference type="InterPro" id="IPR001314">
    <property type="entry name" value="Peptidase_S1A"/>
</dbReference>
<dbReference type="AlphaFoldDB" id="A0A8K0DAZ7"/>
<dbReference type="InterPro" id="IPR001254">
    <property type="entry name" value="Trypsin_dom"/>
</dbReference>
<keyword evidence="7" id="KW-0865">Zymogen</keyword>
<feature type="domain" description="Peptidase S1" evidence="11">
    <location>
        <begin position="226"/>
        <end position="473"/>
    </location>
</feature>
<dbReference type="PRINTS" id="PR00722">
    <property type="entry name" value="CHYMOTRYPSIN"/>
</dbReference>
<dbReference type="PANTHER" id="PTHR24260:SF143">
    <property type="entry name" value="SERINE PROTEASE GD-LIKE PROTEIN"/>
    <property type="match status" value="1"/>
</dbReference>
<dbReference type="SMART" id="SM00020">
    <property type="entry name" value="Tryp_SPc"/>
    <property type="match status" value="1"/>
</dbReference>
<dbReference type="GO" id="GO:0006508">
    <property type="term" value="P:proteolysis"/>
    <property type="evidence" value="ECO:0007669"/>
    <property type="project" value="UniProtKB-KW"/>
</dbReference>
<keyword evidence="4 10" id="KW-0732">Signal</keyword>
<dbReference type="SUPFAM" id="SSF50494">
    <property type="entry name" value="Trypsin-like serine proteases"/>
    <property type="match status" value="1"/>
</dbReference>
<dbReference type="CDD" id="cd00190">
    <property type="entry name" value="Tryp_SPc"/>
    <property type="match status" value="1"/>
</dbReference>
<dbReference type="InterPro" id="IPR031986">
    <property type="entry name" value="GD_N"/>
</dbReference>
<dbReference type="Pfam" id="PF16030">
    <property type="entry name" value="GD_N"/>
    <property type="match status" value="1"/>
</dbReference>
<keyword evidence="5" id="KW-0378">Hydrolase</keyword>
<evidence type="ECO:0000256" key="8">
    <source>
        <dbReference type="ARBA" id="ARBA00023157"/>
    </source>
</evidence>
<dbReference type="PANTHER" id="PTHR24260">
    <property type="match status" value="1"/>
</dbReference>
<protein>
    <recommendedName>
        <fullName evidence="11">Peptidase S1 domain-containing protein</fullName>
    </recommendedName>
</protein>
<name>A0A8K0DAZ7_IGNLU</name>
<dbReference type="GO" id="GO:0004252">
    <property type="term" value="F:serine-type endopeptidase activity"/>
    <property type="evidence" value="ECO:0007669"/>
    <property type="project" value="InterPro"/>
</dbReference>
<evidence type="ECO:0000259" key="11">
    <source>
        <dbReference type="PROSITE" id="PS50240"/>
    </source>
</evidence>
<evidence type="ECO:0000313" key="12">
    <source>
        <dbReference type="EMBL" id="KAF2900994.1"/>
    </source>
</evidence>
<dbReference type="PROSITE" id="PS50240">
    <property type="entry name" value="TRYPSIN_DOM"/>
    <property type="match status" value="1"/>
</dbReference>
<proteinExistence type="predicted"/>
<dbReference type="Gene3D" id="2.40.10.10">
    <property type="entry name" value="Trypsin-like serine proteases"/>
    <property type="match status" value="1"/>
</dbReference>
<dbReference type="InterPro" id="IPR043504">
    <property type="entry name" value="Peptidase_S1_PA_chymotrypsin"/>
</dbReference>
<evidence type="ECO:0000256" key="2">
    <source>
        <dbReference type="ARBA" id="ARBA00022525"/>
    </source>
</evidence>
<dbReference type="Pfam" id="PF00089">
    <property type="entry name" value="Trypsin"/>
    <property type="match status" value="1"/>
</dbReference>
<reference evidence="12" key="1">
    <citation type="submission" date="2019-08" db="EMBL/GenBank/DDBJ databases">
        <title>The genome of the North American firefly Photinus pyralis.</title>
        <authorList>
            <consortium name="Photinus pyralis genome working group"/>
            <person name="Fallon T.R."/>
            <person name="Sander Lower S.E."/>
            <person name="Weng J.-K."/>
        </authorList>
    </citation>
    <scope>NUCLEOTIDE SEQUENCE</scope>
    <source>
        <strain evidence="12">TRF0915ILg1</strain>
        <tissue evidence="12">Whole body</tissue>
    </source>
</reference>
<feature type="compositionally biased region" description="Low complexity" evidence="9">
    <location>
        <begin position="187"/>
        <end position="204"/>
    </location>
</feature>
<evidence type="ECO:0000256" key="6">
    <source>
        <dbReference type="ARBA" id="ARBA00022825"/>
    </source>
</evidence>
<keyword evidence="6" id="KW-0720">Serine protease</keyword>
<dbReference type="InterPro" id="IPR051333">
    <property type="entry name" value="CLIP_Serine_Protease"/>
</dbReference>
<keyword evidence="8" id="KW-1015">Disulfide bond</keyword>
<accession>A0A8K0DAZ7</accession>
<dbReference type="FunFam" id="2.40.10.10:FF:000146">
    <property type="entry name" value="Serine protease 53"/>
    <property type="match status" value="1"/>
</dbReference>
<feature type="signal peptide" evidence="10">
    <location>
        <begin position="1"/>
        <end position="20"/>
    </location>
</feature>
<evidence type="ECO:0000256" key="9">
    <source>
        <dbReference type="SAM" id="MobiDB-lite"/>
    </source>
</evidence>
<evidence type="ECO:0000313" key="13">
    <source>
        <dbReference type="Proteomes" id="UP000801492"/>
    </source>
</evidence>
<comment type="subcellular location">
    <subcellularLocation>
        <location evidence="1">Secreted</location>
    </subcellularLocation>
</comment>
<dbReference type="InterPro" id="IPR018114">
    <property type="entry name" value="TRYPSIN_HIS"/>
</dbReference>
<evidence type="ECO:0000256" key="3">
    <source>
        <dbReference type="ARBA" id="ARBA00022670"/>
    </source>
</evidence>
<feature type="region of interest" description="Disordered" evidence="9">
    <location>
        <begin position="187"/>
        <end position="217"/>
    </location>
</feature>